<dbReference type="Gene3D" id="3.30.1330.40">
    <property type="entry name" value="RutC-like"/>
    <property type="match status" value="1"/>
</dbReference>
<dbReference type="FunFam" id="3.30.1330.40:FF:000001">
    <property type="entry name" value="L-PSP family endoribonuclease"/>
    <property type="match status" value="1"/>
</dbReference>
<dbReference type="NCBIfam" id="TIGR00004">
    <property type="entry name" value="Rid family detoxifying hydrolase"/>
    <property type="match status" value="1"/>
</dbReference>
<evidence type="ECO:0000313" key="2">
    <source>
        <dbReference type="EMBL" id="SFM14687.1"/>
    </source>
</evidence>
<sequence length="127" mass="13823">MQNKVIMTKDAPTAIGPYSQGIIAGNMIFVSGQLGINPKMGEMKNGFQEQATQSLLNLKAILEKAGAGMQDVVKTTVFLKDMNDFSAMNEIYKQYFTTSFPARSAIEISKLPKDGLVEVEAIAMIAK</sequence>
<organism evidence="2 3">
    <name type="scientific">Pelosinus propionicus DSM 13327</name>
    <dbReference type="NCBI Taxonomy" id="1123291"/>
    <lineage>
        <taxon>Bacteria</taxon>
        <taxon>Bacillati</taxon>
        <taxon>Bacillota</taxon>
        <taxon>Negativicutes</taxon>
        <taxon>Selenomonadales</taxon>
        <taxon>Sporomusaceae</taxon>
        <taxon>Pelosinus</taxon>
    </lineage>
</organism>
<dbReference type="OrthoDB" id="9803101at2"/>
<dbReference type="PANTHER" id="PTHR11803">
    <property type="entry name" value="2-IMINOBUTANOATE/2-IMINOPROPANOATE DEAMINASE RIDA"/>
    <property type="match status" value="1"/>
</dbReference>
<dbReference type="AlphaFoldDB" id="A0A1I4NHB5"/>
<gene>
    <name evidence="2" type="ORF">SAMN04490355_104641</name>
</gene>
<keyword evidence="3" id="KW-1185">Reference proteome</keyword>
<reference evidence="3" key="1">
    <citation type="submission" date="2016-10" db="EMBL/GenBank/DDBJ databases">
        <authorList>
            <person name="Varghese N."/>
            <person name="Submissions S."/>
        </authorList>
    </citation>
    <scope>NUCLEOTIDE SEQUENCE [LARGE SCALE GENOMIC DNA]</scope>
    <source>
        <strain evidence="3">DSM 13327</strain>
    </source>
</reference>
<evidence type="ECO:0000313" key="3">
    <source>
        <dbReference type="Proteomes" id="UP000199520"/>
    </source>
</evidence>
<dbReference type="CDD" id="cd00448">
    <property type="entry name" value="YjgF_YER057c_UK114_family"/>
    <property type="match status" value="1"/>
</dbReference>
<comment type="similarity">
    <text evidence="1">Belongs to the RutC family.</text>
</comment>
<dbReference type="GO" id="GO:0019239">
    <property type="term" value="F:deaminase activity"/>
    <property type="evidence" value="ECO:0007669"/>
    <property type="project" value="TreeGrafter"/>
</dbReference>
<evidence type="ECO:0000256" key="1">
    <source>
        <dbReference type="ARBA" id="ARBA00010552"/>
    </source>
</evidence>
<dbReference type="STRING" id="1123291.SAMN04490355_104641"/>
<dbReference type="RefSeq" id="WP_090941813.1">
    <property type="nucleotide sequence ID" value="NZ_FOTS01000046.1"/>
</dbReference>
<proteinExistence type="inferred from homology"/>
<protein>
    <submittedName>
        <fullName evidence="2">Endoribonuclease L-PSP</fullName>
    </submittedName>
</protein>
<accession>A0A1I4NHB5</accession>
<dbReference type="InterPro" id="IPR035959">
    <property type="entry name" value="RutC-like_sf"/>
</dbReference>
<dbReference type="InterPro" id="IPR006175">
    <property type="entry name" value="YjgF/YER057c/UK114"/>
</dbReference>
<dbReference type="InterPro" id="IPR006056">
    <property type="entry name" value="RidA"/>
</dbReference>
<name>A0A1I4NHB5_9FIRM</name>
<dbReference type="GO" id="GO:0005829">
    <property type="term" value="C:cytosol"/>
    <property type="evidence" value="ECO:0007669"/>
    <property type="project" value="TreeGrafter"/>
</dbReference>
<dbReference type="PANTHER" id="PTHR11803:SF39">
    <property type="entry name" value="2-IMINOBUTANOATE_2-IMINOPROPANOATE DEAMINASE"/>
    <property type="match status" value="1"/>
</dbReference>
<dbReference type="SUPFAM" id="SSF55298">
    <property type="entry name" value="YjgF-like"/>
    <property type="match status" value="1"/>
</dbReference>
<dbReference type="Pfam" id="PF01042">
    <property type="entry name" value="Ribonuc_L-PSP"/>
    <property type="match status" value="1"/>
</dbReference>
<dbReference type="Proteomes" id="UP000199520">
    <property type="component" value="Unassembled WGS sequence"/>
</dbReference>
<dbReference type="EMBL" id="FOTS01000046">
    <property type="protein sequence ID" value="SFM14687.1"/>
    <property type="molecule type" value="Genomic_DNA"/>
</dbReference>